<dbReference type="FunFam" id="3.40.50.11210:FF:000002">
    <property type="entry name" value="Signal-induced proliferation-associated 1-like protein 1"/>
    <property type="match status" value="1"/>
</dbReference>
<feature type="region of interest" description="Disordered" evidence="5">
    <location>
        <begin position="1044"/>
        <end position="1109"/>
    </location>
</feature>
<dbReference type="Ensembl" id="ENSPTET00000017948.1">
    <property type="protein sequence ID" value="ENSPTEP00000011914.1"/>
    <property type="gene ID" value="ENSPTEG00000013387.1"/>
</dbReference>
<keyword evidence="1 4" id="KW-0343">GTPase activation</keyword>
<feature type="transmembrane region" description="Helical" evidence="6">
    <location>
        <begin position="1430"/>
        <end position="1448"/>
    </location>
</feature>
<organism evidence="9 10">
    <name type="scientific">Piliocolobus tephrosceles</name>
    <name type="common">Ugandan red Colobus</name>
    <dbReference type="NCBI Taxonomy" id="591936"/>
    <lineage>
        <taxon>Eukaryota</taxon>
        <taxon>Metazoa</taxon>
        <taxon>Chordata</taxon>
        <taxon>Craniata</taxon>
        <taxon>Vertebrata</taxon>
        <taxon>Euteleostomi</taxon>
        <taxon>Mammalia</taxon>
        <taxon>Eutheria</taxon>
        <taxon>Euarchontoglires</taxon>
        <taxon>Primates</taxon>
        <taxon>Haplorrhini</taxon>
        <taxon>Catarrhini</taxon>
        <taxon>Cercopithecidae</taxon>
        <taxon>Colobinae</taxon>
        <taxon>Piliocolobus</taxon>
    </lineage>
</organism>
<feature type="region of interest" description="Disordered" evidence="5">
    <location>
        <begin position="45"/>
        <end position="167"/>
    </location>
</feature>
<keyword evidence="6" id="KW-0812">Transmembrane</keyword>
<evidence type="ECO:0000256" key="2">
    <source>
        <dbReference type="ARBA" id="ARBA00022553"/>
    </source>
</evidence>
<protein>
    <submittedName>
        <fullName evidence="9">Signal induced proliferation associated 1 like 3</fullName>
    </submittedName>
</protein>
<dbReference type="PANTHER" id="PTHR15711">
    <property type="entry name" value="RAP GTPASE-ACTIVATING PROTEIN"/>
    <property type="match status" value="1"/>
</dbReference>
<dbReference type="SMART" id="SM00228">
    <property type="entry name" value="PDZ"/>
    <property type="match status" value="1"/>
</dbReference>
<evidence type="ECO:0000259" key="7">
    <source>
        <dbReference type="PROSITE" id="PS50085"/>
    </source>
</evidence>
<dbReference type="Proteomes" id="UP000694416">
    <property type="component" value="Unplaced"/>
</dbReference>
<keyword evidence="10" id="KW-1185">Reference proteome</keyword>
<dbReference type="Pfam" id="PF00595">
    <property type="entry name" value="PDZ"/>
    <property type="match status" value="1"/>
</dbReference>
<feature type="region of interest" description="Disordered" evidence="5">
    <location>
        <begin position="1313"/>
        <end position="1343"/>
    </location>
</feature>
<accession>A0A8C9LM42</accession>
<reference evidence="9" key="1">
    <citation type="submission" date="2025-08" db="UniProtKB">
        <authorList>
            <consortium name="Ensembl"/>
        </authorList>
    </citation>
    <scope>IDENTIFICATION</scope>
</reference>
<feature type="domain" description="Rap-GAP" evidence="7">
    <location>
        <begin position="609"/>
        <end position="826"/>
    </location>
</feature>
<dbReference type="PROSITE" id="PS50085">
    <property type="entry name" value="RAPGAP"/>
    <property type="match status" value="1"/>
</dbReference>
<feature type="transmembrane region" description="Helical" evidence="6">
    <location>
        <begin position="1385"/>
        <end position="1409"/>
    </location>
</feature>
<dbReference type="SUPFAM" id="SSF50156">
    <property type="entry name" value="PDZ domain-like"/>
    <property type="match status" value="1"/>
</dbReference>
<dbReference type="InterPro" id="IPR000331">
    <property type="entry name" value="Rap/Ran_GAP_dom"/>
</dbReference>
<name>A0A8C9LM42_9PRIM</name>
<dbReference type="GO" id="GO:0005794">
    <property type="term" value="C:Golgi apparatus"/>
    <property type="evidence" value="ECO:0007669"/>
    <property type="project" value="TreeGrafter"/>
</dbReference>
<evidence type="ECO:0000256" key="5">
    <source>
        <dbReference type="SAM" id="MobiDB-lite"/>
    </source>
</evidence>
<feature type="compositionally biased region" description="Polar residues" evidence="5">
    <location>
        <begin position="1155"/>
        <end position="1164"/>
    </location>
</feature>
<feature type="region of interest" description="Disordered" evidence="5">
    <location>
        <begin position="241"/>
        <end position="330"/>
    </location>
</feature>
<dbReference type="Pfam" id="PF21022">
    <property type="entry name" value="Rap-GAP_dimer"/>
    <property type="match status" value="1"/>
</dbReference>
<feature type="compositionally biased region" description="Basic residues" evidence="5">
    <location>
        <begin position="135"/>
        <end position="144"/>
    </location>
</feature>
<dbReference type="PROSITE" id="PS50106">
    <property type="entry name" value="PDZ"/>
    <property type="match status" value="1"/>
</dbReference>
<dbReference type="GO" id="GO:0005096">
    <property type="term" value="F:GTPase activator activity"/>
    <property type="evidence" value="ECO:0007669"/>
    <property type="project" value="UniProtKB-UniRule"/>
</dbReference>
<dbReference type="GO" id="GO:0003382">
    <property type="term" value="P:epithelial cell morphogenesis"/>
    <property type="evidence" value="ECO:0007669"/>
    <property type="project" value="TreeGrafter"/>
</dbReference>
<dbReference type="PANTHER" id="PTHR15711:SF15">
    <property type="entry name" value="SIGNAL-INDUCED PROLIFERATION-ASSOCIATED 1-LIKE PROTEIN 3"/>
    <property type="match status" value="1"/>
</dbReference>
<evidence type="ECO:0000256" key="1">
    <source>
        <dbReference type="ARBA" id="ARBA00022468"/>
    </source>
</evidence>
<dbReference type="SUPFAM" id="SSF111347">
    <property type="entry name" value="Rap/Ran-GAP"/>
    <property type="match status" value="1"/>
</dbReference>
<proteinExistence type="predicted"/>
<dbReference type="CDD" id="cd06745">
    <property type="entry name" value="PDZ_SIPA1-like"/>
    <property type="match status" value="1"/>
</dbReference>
<dbReference type="Pfam" id="PF02145">
    <property type="entry name" value="Rap_GAP"/>
    <property type="match status" value="1"/>
</dbReference>
<reference evidence="9" key="2">
    <citation type="submission" date="2025-09" db="UniProtKB">
        <authorList>
            <consortium name="Ensembl"/>
        </authorList>
    </citation>
    <scope>IDENTIFICATION</scope>
</reference>
<evidence type="ECO:0000256" key="3">
    <source>
        <dbReference type="ARBA" id="ARBA00023054"/>
    </source>
</evidence>
<dbReference type="GO" id="GO:0005886">
    <property type="term" value="C:plasma membrane"/>
    <property type="evidence" value="ECO:0007669"/>
    <property type="project" value="TreeGrafter"/>
</dbReference>
<keyword evidence="6" id="KW-1133">Transmembrane helix</keyword>
<dbReference type="InterPro" id="IPR036034">
    <property type="entry name" value="PDZ_sf"/>
</dbReference>
<feature type="compositionally biased region" description="Polar residues" evidence="5">
    <location>
        <begin position="1078"/>
        <end position="1109"/>
    </location>
</feature>
<feature type="compositionally biased region" description="Low complexity" evidence="5">
    <location>
        <begin position="54"/>
        <end position="71"/>
    </location>
</feature>
<evidence type="ECO:0000259" key="8">
    <source>
        <dbReference type="PROSITE" id="PS50106"/>
    </source>
</evidence>
<sequence length="1481" mass="162115">MTTYRAIPSDGVDLAASCGARVGDVLPGPHTGDYAPLGFWAQNGSMSQPLGDSPVTATATATTRPSPTTPAMPKMGVRARVADWPPKREALREQSNPSPSQDTDGTKATKMAHSMRSIQNGQPPTSTPASSGSKAFHRLSRRRSKDVEFQDGWPRSPGRAFLPLRHRSSSEITLSECDAEDPGEPRGVRHTGALPLFREYGSTSSIDVQGMPEQSFFDILNEFRSEQPDAQGCQALTELLRADPGPHLMGGGGGAKEDCHNGQPAKDSLLPLQPTKEKEKTRKKPARGLSGGDSVDSSIFRKLRSSKPEGEAGRSPGEADEGRSPPEASRPWVCQKSFAHFDVQSMLFDLNEAAANRVSVSQRRNTTTGASAASAASAMASLTASRAHSLGGLDPAFTSTEDLNCKENLEQDLGDDNSNDLLLSCPHFRNEIGGECERNVSFSRASVGSPSSGEGHLAEPALSAYRTNASISVLEVPKEQQRTQSRPRQYSIEHVDLGARYYQDYFVGKEHANYFGVDEKLGPVAVSIKREKLEDHKEHGPQYQYRIIFRTRELITLRGSILEDATPTATKHGTGRGLPLKDALEYVIPELNIHCLRLALNTPKVTEQLLKLDEQGLCRKHKVGILYCKAGQSSEEEMYNNEEAGPAFEEFLSLIGEKVCLKGFTKYAAQLDVKTDSTGTHSLYTTYQDYEIMFHVSTLLPYTPNNRQQLLRKRHIGNDIVTIIFQEPGALPFTPKNIRSHFQHVFIIVRVHNPCTDNVCYSMAVTRSKDAPPFGPPIPSGTTFRKSDVFRDFLLAKVINAENAAHKSDKFHTMATRTRQEYLKDLAENCVSNTPIDSTGKFNLISLTSKKKEKTKARAGAEQHSAGAIAWRVAAQDYAQGVEIDCILGISNEFVVLLDLRTKEVVFNCYCGDVIGWTPDSSTLKIFYGRGDHIFLQATEGSVEDIREIVQRLKVMTNGWETVDMTLRRNGLGQLGFHVKYDGTVAEVEDYGFAWQAGLRQGSRLVEICKVAVVTLTHDQMIDLLRTSVTVKVVIIPPFEDGTPRRGWPETYDMNTSEPKTEQESITPGGRPPYRSNAPWQWSGPASHNSLPTSKWATPTTPGHAQSLSRPLKQTPIVPFRESQPLHSKRPVSFPETPYTVSPAGADRVPPYRQPSGSFSTPGSATYVRYKPSPERSASLHSFHVKGSDENCGSFFPRKCTPPQFYLPFYGVSGPLKVLRGLSPMGWLCLMFWSETGPGWAGPIVGFPCSRIVVAVLLTPVEEERPPSSTATHLTLSSPKSLQPGCQHYPVFEIFQASVLPACVRLQPGSLRDLPKPSMTPQCPQDKPGIQGPSGSGSGPGRAYSPAAFSPQALCSSSAPRPLGQPHQSQSLGLSYGPLPVSVPFLLLPAVVLLLSICVTHPASFPCFLAQATTVGFQPSSHLLWSTLHLTARGIFLCLFFFFFFFFFETTLLPRLEYSGMILADCNLCLPGSSDSPASAS</sequence>
<evidence type="ECO:0000256" key="6">
    <source>
        <dbReference type="SAM" id="Phobius"/>
    </source>
</evidence>
<dbReference type="Gene3D" id="2.30.42.10">
    <property type="match status" value="1"/>
</dbReference>
<evidence type="ECO:0000256" key="4">
    <source>
        <dbReference type="PROSITE-ProRule" id="PRU00165"/>
    </source>
</evidence>
<evidence type="ECO:0000313" key="9">
    <source>
        <dbReference type="Ensembl" id="ENSPTEP00000011914.1"/>
    </source>
</evidence>
<dbReference type="GO" id="GO:0051056">
    <property type="term" value="P:regulation of small GTPase mediated signal transduction"/>
    <property type="evidence" value="ECO:0007669"/>
    <property type="project" value="InterPro"/>
</dbReference>
<keyword evidence="6" id="KW-0472">Membrane</keyword>
<feature type="compositionally biased region" description="Polar residues" evidence="5">
    <location>
        <begin position="116"/>
        <end position="133"/>
    </location>
</feature>
<keyword evidence="2" id="KW-0597">Phosphoprotein</keyword>
<evidence type="ECO:0000313" key="10">
    <source>
        <dbReference type="Proteomes" id="UP000694416"/>
    </source>
</evidence>
<dbReference type="Gene3D" id="6.10.140.210">
    <property type="match status" value="1"/>
</dbReference>
<dbReference type="InterPro" id="IPR035974">
    <property type="entry name" value="Rap/Ran-GAP_sf"/>
</dbReference>
<feature type="domain" description="PDZ" evidence="8">
    <location>
        <begin position="964"/>
        <end position="1028"/>
    </location>
</feature>
<dbReference type="InterPro" id="IPR050989">
    <property type="entry name" value="Rap1_Ran_GAP"/>
</dbReference>
<keyword evidence="3" id="KW-0175">Coiled coil</keyword>
<dbReference type="InterPro" id="IPR001478">
    <property type="entry name" value="PDZ"/>
</dbReference>
<feature type="region of interest" description="Disordered" evidence="5">
    <location>
        <begin position="1123"/>
        <end position="1164"/>
    </location>
</feature>
<dbReference type="GO" id="GO:0090162">
    <property type="term" value="P:establishment of epithelial cell polarity"/>
    <property type="evidence" value="ECO:0007669"/>
    <property type="project" value="TreeGrafter"/>
</dbReference>
<dbReference type="Gene3D" id="3.40.50.11210">
    <property type="entry name" value="Rap/Ran-GAP"/>
    <property type="match status" value="1"/>
</dbReference>
<feature type="compositionally biased region" description="Polar residues" evidence="5">
    <location>
        <begin position="93"/>
        <end position="103"/>
    </location>
</feature>